<name>A0A0H5C4V5_CYBJN</name>
<dbReference type="AlphaFoldDB" id="A0A0H5C4V5"/>
<organism evidence="1 2">
    <name type="scientific">Cyberlindnera jadinii (strain ATCC 18201 / CBS 1600 / BCRC 20928 / JCM 3617 / NBRC 0987 / NRRL Y-1542)</name>
    <name type="common">Torula yeast</name>
    <name type="synonym">Candida utilis</name>
    <dbReference type="NCBI Taxonomy" id="983966"/>
    <lineage>
        <taxon>Eukaryota</taxon>
        <taxon>Fungi</taxon>
        <taxon>Dikarya</taxon>
        <taxon>Ascomycota</taxon>
        <taxon>Saccharomycotina</taxon>
        <taxon>Saccharomycetes</taxon>
        <taxon>Phaffomycetales</taxon>
        <taxon>Phaffomycetaceae</taxon>
        <taxon>Cyberlindnera</taxon>
    </lineage>
</organism>
<evidence type="ECO:0000313" key="1">
    <source>
        <dbReference type="EMBL" id="CEP23031.1"/>
    </source>
</evidence>
<evidence type="ECO:0000313" key="2">
    <source>
        <dbReference type="Proteomes" id="UP000038830"/>
    </source>
</evidence>
<protein>
    <submittedName>
        <fullName evidence="1">Uncharacterized protein</fullName>
    </submittedName>
</protein>
<accession>A0A0H5C4V5</accession>
<sequence>MAFVPNGGTGLGRHFECSPEHFLFGKEPLPIGPMQMCVKLQLRLASLINKKHNGGACPRVLMLYV</sequence>
<dbReference type="EMBL" id="CDQK01000004">
    <property type="protein sequence ID" value="CEP23031.1"/>
    <property type="molecule type" value="Genomic_DNA"/>
</dbReference>
<dbReference type="Proteomes" id="UP000038830">
    <property type="component" value="Unassembled WGS sequence"/>
</dbReference>
<gene>
    <name evidence="1" type="ORF">BN1211_3528</name>
</gene>
<reference evidence="2" key="1">
    <citation type="journal article" date="2015" name="J. Biotechnol.">
        <title>The structure of the Cyberlindnera jadinii genome and its relation to Candida utilis analyzed by the occurrence of single nucleotide polymorphisms.</title>
        <authorList>
            <person name="Rupp O."/>
            <person name="Brinkrolf K."/>
            <person name="Buerth C."/>
            <person name="Kunigo M."/>
            <person name="Schneider J."/>
            <person name="Jaenicke S."/>
            <person name="Goesmann A."/>
            <person name="Puehler A."/>
            <person name="Jaeger K.-E."/>
            <person name="Ernst J.F."/>
        </authorList>
    </citation>
    <scope>NUCLEOTIDE SEQUENCE [LARGE SCALE GENOMIC DNA]</scope>
    <source>
        <strain evidence="2">ATCC 18201 / CBS 1600 / BCRC 20928 / JCM 3617 / NBRC 0987 / NRRL Y-1542</strain>
    </source>
</reference>
<proteinExistence type="predicted"/>